<dbReference type="OrthoDB" id="9800582at2"/>
<dbReference type="PROSITE" id="PS50305">
    <property type="entry name" value="SIRTUIN"/>
    <property type="match status" value="1"/>
</dbReference>
<protein>
    <recommendedName>
        <fullName evidence="1">protein acetyllysine N-acetyltransferase</fullName>
        <ecNumber evidence="1">2.3.1.286</ecNumber>
    </recommendedName>
</protein>
<feature type="binding site" evidence="4">
    <location>
        <position position="187"/>
    </location>
    <ligand>
        <name>Zn(2+)</name>
        <dbReference type="ChEBI" id="CHEBI:29105"/>
    </ligand>
</feature>
<name>A0A5P1R877_9GAMM</name>
<dbReference type="RefSeq" id="WP_138986197.1">
    <property type="nucleotide sequence ID" value="NZ_CP043869.1"/>
</dbReference>
<sequence length="278" mass="31271">MQLFNKTNEAGNALRDFIEKHPRLVVLTGAGISTDSGIPDYRDQQGEWKRKQPVQHHAFITDKATRQRFWARSLIGWPIMRDAEPNQAHHHLVQLEQQGIIELLITQNVDGLHQKAGHKNIIDLHGRSDRVVCINCSVILSRDETHNMMMDHNPSFMHFKASPAPDGDADLDNVDFSQFHVSECPNCGGILKPDVVFFGDNVPKSTVAETLQTLSQADALLVIGSSLMVYSGYRFCKRAYEWRLPIAALSLGKTRADELLTLKLNTSINDTLKHLIKS</sequence>
<dbReference type="Gene3D" id="3.30.1600.10">
    <property type="entry name" value="SIR2/SIRT2 'Small Domain"/>
    <property type="match status" value="1"/>
</dbReference>
<evidence type="ECO:0000259" key="5">
    <source>
        <dbReference type="PROSITE" id="PS50305"/>
    </source>
</evidence>
<dbReference type="Pfam" id="PF02146">
    <property type="entry name" value="SIR2"/>
    <property type="match status" value="1"/>
</dbReference>
<feature type="binding site" evidence="4">
    <location>
        <position position="136"/>
    </location>
    <ligand>
        <name>Zn(2+)</name>
        <dbReference type="ChEBI" id="CHEBI:29105"/>
    </ligand>
</feature>
<dbReference type="PANTHER" id="PTHR11085">
    <property type="entry name" value="NAD-DEPENDENT PROTEIN DEACYLASE SIRTUIN-5, MITOCHONDRIAL-RELATED"/>
    <property type="match status" value="1"/>
</dbReference>
<dbReference type="Gene3D" id="3.40.50.1220">
    <property type="entry name" value="TPP-binding domain"/>
    <property type="match status" value="1"/>
</dbReference>
<keyword evidence="7" id="KW-1185">Reference proteome</keyword>
<dbReference type="SUPFAM" id="SSF52467">
    <property type="entry name" value="DHS-like NAD/FAD-binding domain"/>
    <property type="match status" value="1"/>
</dbReference>
<feature type="active site" description="Proton acceptor" evidence="4">
    <location>
        <position position="125"/>
    </location>
</feature>
<dbReference type="EMBL" id="CP043869">
    <property type="protein sequence ID" value="QEQ95492.1"/>
    <property type="molecule type" value="Genomic_DNA"/>
</dbReference>
<dbReference type="GO" id="GO:0046872">
    <property type="term" value="F:metal ion binding"/>
    <property type="evidence" value="ECO:0007669"/>
    <property type="project" value="UniProtKB-KW"/>
</dbReference>
<reference evidence="6 7" key="1">
    <citation type="journal article" date="2019" name="Biochem. Eng. J.">
        <title>Metabolic engineering of the marine bacteria Neptunomonas concharum for the production of acetoin and meso-2,3-butanediol from acetate.</title>
        <authorList>
            <person name="Li W."/>
            <person name="Pu N."/>
            <person name="Liu C.-X."/>
            <person name="Yuan Q.-P."/>
            <person name="Li Z.-J."/>
        </authorList>
    </citation>
    <scope>NUCLEOTIDE SEQUENCE [LARGE SCALE GENOMIC DNA]</scope>
    <source>
        <strain evidence="6 7">JCM17730</strain>
    </source>
</reference>
<dbReference type="Proteomes" id="UP000324760">
    <property type="component" value="Chromosome"/>
</dbReference>
<dbReference type="InterPro" id="IPR003000">
    <property type="entry name" value="Sirtuin"/>
</dbReference>
<keyword evidence="4" id="KW-0479">Metal-binding</keyword>
<keyword evidence="4" id="KW-0862">Zinc</keyword>
<keyword evidence="2" id="KW-0808">Transferase</keyword>
<evidence type="ECO:0000256" key="2">
    <source>
        <dbReference type="ARBA" id="ARBA00022679"/>
    </source>
</evidence>
<dbReference type="InterPro" id="IPR050134">
    <property type="entry name" value="NAD-dep_sirtuin_deacylases"/>
</dbReference>
<evidence type="ECO:0000313" key="6">
    <source>
        <dbReference type="EMBL" id="QEQ95492.1"/>
    </source>
</evidence>
<dbReference type="InterPro" id="IPR026591">
    <property type="entry name" value="Sirtuin_cat_small_dom_sf"/>
</dbReference>
<dbReference type="GO" id="GO:0017136">
    <property type="term" value="F:histone deacetylase activity, NAD-dependent"/>
    <property type="evidence" value="ECO:0007669"/>
    <property type="project" value="TreeGrafter"/>
</dbReference>
<evidence type="ECO:0000256" key="3">
    <source>
        <dbReference type="ARBA" id="ARBA00023027"/>
    </source>
</evidence>
<dbReference type="InterPro" id="IPR029035">
    <property type="entry name" value="DHS-like_NAD/FAD-binding_dom"/>
</dbReference>
<dbReference type="AlphaFoldDB" id="A0A5P1R877"/>
<evidence type="ECO:0000256" key="1">
    <source>
        <dbReference type="ARBA" id="ARBA00012928"/>
    </source>
</evidence>
<feature type="binding site" evidence="4">
    <location>
        <position position="184"/>
    </location>
    <ligand>
        <name>Zn(2+)</name>
        <dbReference type="ChEBI" id="CHEBI:29105"/>
    </ligand>
</feature>
<proteinExistence type="predicted"/>
<feature type="domain" description="Deacetylase sirtuin-type" evidence="5">
    <location>
        <begin position="3"/>
        <end position="278"/>
    </location>
</feature>
<dbReference type="PANTHER" id="PTHR11085:SF10">
    <property type="entry name" value="NAD-DEPENDENT PROTEIN DEACYLASE SIRTUIN-5, MITOCHONDRIAL-RELATED"/>
    <property type="match status" value="1"/>
</dbReference>
<evidence type="ECO:0000313" key="7">
    <source>
        <dbReference type="Proteomes" id="UP000324760"/>
    </source>
</evidence>
<organism evidence="6 7">
    <name type="scientific">Neptunomonas concharum</name>
    <dbReference type="NCBI Taxonomy" id="1031538"/>
    <lineage>
        <taxon>Bacteria</taxon>
        <taxon>Pseudomonadati</taxon>
        <taxon>Pseudomonadota</taxon>
        <taxon>Gammaproteobacteria</taxon>
        <taxon>Oceanospirillales</taxon>
        <taxon>Oceanospirillaceae</taxon>
        <taxon>Neptunomonas</taxon>
    </lineage>
</organism>
<dbReference type="KEGG" id="ncu:F0U83_01550"/>
<accession>A0A5P1R877</accession>
<dbReference type="InterPro" id="IPR026590">
    <property type="entry name" value="Ssirtuin_cat_dom"/>
</dbReference>
<dbReference type="NCBIfam" id="NF003738">
    <property type="entry name" value="PRK05333.1"/>
    <property type="match status" value="1"/>
</dbReference>
<dbReference type="EC" id="2.3.1.286" evidence="1"/>
<feature type="binding site" evidence="4">
    <location>
        <position position="133"/>
    </location>
    <ligand>
        <name>Zn(2+)</name>
        <dbReference type="ChEBI" id="CHEBI:29105"/>
    </ligand>
</feature>
<keyword evidence="3" id="KW-0520">NAD</keyword>
<gene>
    <name evidence="6" type="ORF">F0U83_01550</name>
</gene>
<evidence type="ECO:0000256" key="4">
    <source>
        <dbReference type="PROSITE-ProRule" id="PRU00236"/>
    </source>
</evidence>
<dbReference type="GO" id="GO:0070403">
    <property type="term" value="F:NAD+ binding"/>
    <property type="evidence" value="ECO:0007669"/>
    <property type="project" value="InterPro"/>
</dbReference>